<evidence type="ECO:0000256" key="1">
    <source>
        <dbReference type="SAM" id="MobiDB-lite"/>
    </source>
</evidence>
<feature type="compositionally biased region" description="Polar residues" evidence="1">
    <location>
        <begin position="111"/>
        <end position="124"/>
    </location>
</feature>
<dbReference type="GO" id="GO:0006886">
    <property type="term" value="P:intracellular protein transport"/>
    <property type="evidence" value="ECO:0000318"/>
    <property type="project" value="GO_Central"/>
</dbReference>
<dbReference type="GO" id="GO:0000149">
    <property type="term" value="F:SNARE binding"/>
    <property type="evidence" value="ECO:0000318"/>
    <property type="project" value="GO_Central"/>
</dbReference>
<feature type="domain" description="T-SNARE coiled-coil homology" evidence="2">
    <location>
        <begin position="155"/>
        <end position="217"/>
    </location>
</feature>
<dbReference type="GO" id="GO:0006888">
    <property type="term" value="P:endoplasmic reticulum to Golgi vesicle-mediated transport"/>
    <property type="evidence" value="ECO:0000318"/>
    <property type="project" value="GO_Central"/>
</dbReference>
<dbReference type="RefSeq" id="XP_006679739.1">
    <property type="nucleotide sequence ID" value="XM_006679676.1"/>
</dbReference>
<accession>F4P434</accession>
<keyword evidence="4" id="KW-1185">Reference proteome</keyword>
<evidence type="ECO:0000259" key="2">
    <source>
        <dbReference type="PROSITE" id="PS50192"/>
    </source>
</evidence>
<dbReference type="GO" id="GO:0000139">
    <property type="term" value="C:Golgi membrane"/>
    <property type="evidence" value="ECO:0000318"/>
    <property type="project" value="GO_Central"/>
</dbReference>
<dbReference type="FunCoup" id="F4P434">
    <property type="interactions" value="14"/>
</dbReference>
<dbReference type="OrthoDB" id="244190at2759"/>
<dbReference type="SUPFAM" id="SSF58038">
    <property type="entry name" value="SNARE fusion complex"/>
    <property type="match status" value="1"/>
</dbReference>
<dbReference type="Proteomes" id="UP000007241">
    <property type="component" value="Unassembled WGS sequence"/>
</dbReference>
<dbReference type="SMART" id="SM00397">
    <property type="entry name" value="t_SNARE"/>
    <property type="match status" value="1"/>
</dbReference>
<evidence type="ECO:0000313" key="3">
    <source>
        <dbReference type="EMBL" id="EGF79970.1"/>
    </source>
</evidence>
<dbReference type="CDD" id="cd15859">
    <property type="entry name" value="SNARE_SYN8"/>
    <property type="match status" value="1"/>
</dbReference>
<dbReference type="InterPro" id="IPR000727">
    <property type="entry name" value="T_SNARE_dom"/>
</dbReference>
<dbReference type="HOGENOM" id="CLU_1180033_0_0_1"/>
<dbReference type="InParanoid" id="F4P434"/>
<protein>
    <recommendedName>
        <fullName evidence="2">t-SNARE coiled-coil homology domain-containing protein</fullName>
    </recommendedName>
</protein>
<evidence type="ECO:0000313" key="4">
    <source>
        <dbReference type="Proteomes" id="UP000007241"/>
    </source>
</evidence>
<organism evidence="3 4">
    <name type="scientific">Batrachochytrium dendrobatidis (strain JAM81 / FGSC 10211)</name>
    <name type="common">Frog chytrid fungus</name>
    <dbReference type="NCBI Taxonomy" id="684364"/>
    <lineage>
        <taxon>Eukaryota</taxon>
        <taxon>Fungi</taxon>
        <taxon>Fungi incertae sedis</taxon>
        <taxon>Chytridiomycota</taxon>
        <taxon>Chytridiomycota incertae sedis</taxon>
        <taxon>Chytridiomycetes</taxon>
        <taxon>Rhizophydiales</taxon>
        <taxon>Rhizophydiales incertae sedis</taxon>
        <taxon>Batrachochytrium</taxon>
    </lineage>
</organism>
<reference evidence="3 4" key="1">
    <citation type="submission" date="2009-12" db="EMBL/GenBank/DDBJ databases">
        <title>The draft genome of Batrachochytrium dendrobatidis.</title>
        <authorList>
            <consortium name="US DOE Joint Genome Institute (JGI-PGF)"/>
            <person name="Kuo A."/>
            <person name="Salamov A."/>
            <person name="Schmutz J."/>
            <person name="Lucas S."/>
            <person name="Pitluck S."/>
            <person name="Rosenblum E."/>
            <person name="Stajich J."/>
            <person name="Eisen M."/>
            <person name="Grigoriev I.V."/>
        </authorList>
    </citation>
    <scope>NUCLEOTIDE SEQUENCE [LARGE SCALE GENOMIC DNA]</scope>
    <source>
        <strain evidence="4">JAM81 / FGSC 10211</strain>
    </source>
</reference>
<dbReference type="AlphaFoldDB" id="F4P434"/>
<dbReference type="STRING" id="684364.F4P434"/>
<proteinExistence type="predicted"/>
<dbReference type="EMBL" id="GL882885">
    <property type="protein sequence ID" value="EGF79970.1"/>
    <property type="molecule type" value="Genomic_DNA"/>
</dbReference>
<dbReference type="Gene3D" id="1.20.5.110">
    <property type="match status" value="1"/>
</dbReference>
<dbReference type="GO" id="GO:0006906">
    <property type="term" value="P:vesicle fusion"/>
    <property type="evidence" value="ECO:0000318"/>
    <property type="project" value="GO_Central"/>
</dbReference>
<sequence length="235" mass="26368">MDESLWESGMSLVQGQLTDCIELIRERNRAVSLHMSVELLDHRISSCMSKVRQSLAIEEQKLSDAESNRNIPTSELKKWEQAVLAASQQVDRLETPTKTDTTPPRKPLGNIANTPERNSGKSSVRQIPGYKAFVNVEDNTEHADLDNSELLQLHSRIIEQQDSHLDGLSETIARQKQMGQLISNELDMHVDLLDETEQVVDSTHARLNTAATRLGRVMEDHASNSQGIDFVGFQN</sequence>
<gene>
    <name evidence="3" type="ORF">BATDEDRAFT_89160</name>
</gene>
<name>F4P434_BATDJ</name>
<dbReference type="GeneID" id="18243397"/>
<dbReference type="GO" id="GO:0005484">
    <property type="term" value="F:SNAP receptor activity"/>
    <property type="evidence" value="ECO:0000318"/>
    <property type="project" value="GO_Central"/>
</dbReference>
<dbReference type="GO" id="GO:0012505">
    <property type="term" value="C:endomembrane system"/>
    <property type="evidence" value="ECO:0000318"/>
    <property type="project" value="GO_Central"/>
</dbReference>
<dbReference type="GO" id="GO:0031201">
    <property type="term" value="C:SNARE complex"/>
    <property type="evidence" value="ECO:0000318"/>
    <property type="project" value="GO_Central"/>
</dbReference>
<dbReference type="OMA" id="AKQYPRC"/>
<feature type="region of interest" description="Disordered" evidence="1">
    <location>
        <begin position="92"/>
        <end position="124"/>
    </location>
</feature>
<dbReference type="PROSITE" id="PS50192">
    <property type="entry name" value="T_SNARE"/>
    <property type="match status" value="1"/>
</dbReference>
<dbReference type="GO" id="GO:0048278">
    <property type="term" value="P:vesicle docking"/>
    <property type="evidence" value="ECO:0000318"/>
    <property type="project" value="GO_Central"/>
</dbReference>